<dbReference type="InterPro" id="IPR042213">
    <property type="entry name" value="NBD_C_sf"/>
</dbReference>
<comment type="similarity">
    <text evidence="1">Belongs to the four-carbon acid sugar kinase family.</text>
</comment>
<dbReference type="Gene3D" id="3.40.50.10840">
    <property type="entry name" value="Putative sugar-binding, N-terminal domain"/>
    <property type="match status" value="1"/>
</dbReference>
<dbReference type="Gene3D" id="3.40.980.20">
    <property type="entry name" value="Four-carbon acid sugar kinase, nucleotide binding domain"/>
    <property type="match status" value="1"/>
</dbReference>
<evidence type="ECO:0000259" key="7">
    <source>
        <dbReference type="Pfam" id="PF07005"/>
    </source>
</evidence>
<evidence type="ECO:0000256" key="1">
    <source>
        <dbReference type="ARBA" id="ARBA00005715"/>
    </source>
</evidence>
<keyword evidence="5" id="KW-0067">ATP-binding</keyword>
<evidence type="ECO:0000259" key="8">
    <source>
        <dbReference type="Pfam" id="PF17042"/>
    </source>
</evidence>
<keyword evidence="2" id="KW-0808">Transferase</keyword>
<feature type="domain" description="Four-carbon acid sugar kinase nucleotide binding" evidence="8">
    <location>
        <begin position="263"/>
        <end position="437"/>
    </location>
</feature>
<dbReference type="Proteomes" id="UP000093954">
    <property type="component" value="Unassembled WGS sequence"/>
</dbReference>
<evidence type="ECO:0000256" key="2">
    <source>
        <dbReference type="ARBA" id="ARBA00022679"/>
    </source>
</evidence>
<evidence type="ECO:0000256" key="4">
    <source>
        <dbReference type="ARBA" id="ARBA00022777"/>
    </source>
</evidence>
<name>A0A1A6AS82_9CLOT</name>
<reference evidence="9 10" key="1">
    <citation type="journal article" date="2012" name="Front. Microbiol.">
        <title>Draft Genome Sequence of the Virulent Strain 01-B526 of the Fish Pathogen Aeromonas salmonicida.</title>
        <authorList>
            <person name="Charette S.J."/>
            <person name="Brochu F."/>
            <person name="Boyle B."/>
            <person name="Filion G."/>
            <person name="Tanaka K.H."/>
            <person name="Derome N."/>
        </authorList>
    </citation>
    <scope>NUCLEOTIDE SEQUENCE [LARGE SCALE GENOMIC DNA]</scope>
    <source>
        <strain evidence="9 10">P11</strain>
    </source>
</reference>
<dbReference type="InterPro" id="IPR010737">
    <property type="entry name" value="4-carb_acid_sugar_kinase_N"/>
</dbReference>
<keyword evidence="10" id="KW-1185">Reference proteome</keyword>
<protein>
    <recommendedName>
        <fullName evidence="11">Four-carbon acid sugar kinase family protein</fullName>
    </recommendedName>
</protein>
<gene>
    <name evidence="9" type="ORF">CLRAG_21840</name>
</gene>
<sequence length="459" mass="49311">MAIIGAVADDLTGATTVGVLLARSGITTAALFNENCSMSDNCNLDHEAIIVSTNSRGITKEKAKEKVKIATLNLKRMGIREFSKRIDTTLRGNIGTEIDAMLDELGSDTVAVMLPSMPQSNRIMVGGYSIINGVPLSKTPVAKDVRTPVTDSYVPRLIAKQTKRKVSHVGLDELLKGKENLKKVLTESRNKGAEVLLVDAISLEDVSMVACAVTELDWNVLAVDPGPFTEQLARAKKFNSNVIKKSVKMETKDNEFYGSGTVLVVAGSASSVTVSQMKVLRDVSGTCQVSVKAPLLLGGGKASDLEIKRVSEKVVNILNESNVPRVIMLETALSGDVLNLKEEGKKYGISSEEAADNINLGIGEITRRILDKMKEKIVGLYMTGGDVMVYVCASLGVDGIELIDYVIPQSDLGRLIGSKFNGMTVVGKGGLTGDDTTAIKIVNRIFYEEECKAKSRSCM</sequence>
<evidence type="ECO:0000313" key="10">
    <source>
        <dbReference type="Proteomes" id="UP000093954"/>
    </source>
</evidence>
<dbReference type="EMBL" id="LROS01000022">
    <property type="protein sequence ID" value="OBR92890.1"/>
    <property type="molecule type" value="Genomic_DNA"/>
</dbReference>
<dbReference type="SUPFAM" id="SSF142764">
    <property type="entry name" value="YgbK-like"/>
    <property type="match status" value="1"/>
</dbReference>
<dbReference type="PATRIC" id="fig|1353534.3.peg.2222"/>
<dbReference type="GO" id="GO:0005524">
    <property type="term" value="F:ATP binding"/>
    <property type="evidence" value="ECO:0007669"/>
    <property type="project" value="UniProtKB-KW"/>
</dbReference>
<dbReference type="RefSeq" id="WP_065078444.1">
    <property type="nucleotide sequence ID" value="NZ_LROS01000022.1"/>
</dbReference>
<evidence type="ECO:0000256" key="6">
    <source>
        <dbReference type="ARBA" id="ARBA00023277"/>
    </source>
</evidence>
<keyword evidence="6" id="KW-0119">Carbohydrate metabolism</keyword>
<evidence type="ECO:0000313" key="9">
    <source>
        <dbReference type="EMBL" id="OBR92890.1"/>
    </source>
</evidence>
<dbReference type="GO" id="GO:0016301">
    <property type="term" value="F:kinase activity"/>
    <property type="evidence" value="ECO:0007669"/>
    <property type="project" value="UniProtKB-KW"/>
</dbReference>
<evidence type="ECO:0000256" key="5">
    <source>
        <dbReference type="ARBA" id="ARBA00022840"/>
    </source>
</evidence>
<evidence type="ECO:0008006" key="11">
    <source>
        <dbReference type="Google" id="ProtNLM"/>
    </source>
</evidence>
<accession>A0A1A6AS82</accession>
<proteinExistence type="inferred from homology"/>
<dbReference type="Pfam" id="PF07005">
    <property type="entry name" value="SBD_N"/>
    <property type="match status" value="1"/>
</dbReference>
<dbReference type="InterPro" id="IPR037051">
    <property type="entry name" value="4-carb_acid_sugar_kinase_N_sf"/>
</dbReference>
<organism evidence="9 10">
    <name type="scientific">Clostridium ragsdalei P11</name>
    <dbReference type="NCBI Taxonomy" id="1353534"/>
    <lineage>
        <taxon>Bacteria</taxon>
        <taxon>Bacillati</taxon>
        <taxon>Bacillota</taxon>
        <taxon>Clostridia</taxon>
        <taxon>Eubacteriales</taxon>
        <taxon>Clostridiaceae</taxon>
        <taxon>Clostridium</taxon>
    </lineage>
</organism>
<keyword evidence="4" id="KW-0418">Kinase</keyword>
<dbReference type="Pfam" id="PF17042">
    <property type="entry name" value="NBD_C"/>
    <property type="match status" value="1"/>
</dbReference>
<dbReference type="AlphaFoldDB" id="A0A1A6AS82"/>
<dbReference type="InterPro" id="IPR031475">
    <property type="entry name" value="NBD_C"/>
</dbReference>
<comment type="caution">
    <text evidence="9">The sequence shown here is derived from an EMBL/GenBank/DDBJ whole genome shotgun (WGS) entry which is preliminary data.</text>
</comment>
<keyword evidence="3" id="KW-0547">Nucleotide-binding</keyword>
<evidence type="ECO:0000256" key="3">
    <source>
        <dbReference type="ARBA" id="ARBA00022741"/>
    </source>
</evidence>
<feature type="domain" description="Four-carbon acid sugar kinase N-terminal" evidence="7">
    <location>
        <begin position="4"/>
        <end position="232"/>
    </location>
</feature>